<protein>
    <submittedName>
        <fullName evidence="8">Phosphoribosylformylglycinamidine synthase subunit PurQ</fullName>
        <ecNumber evidence="8">3.5.1.2</ecNumber>
    </submittedName>
</protein>
<dbReference type="GO" id="GO:0004359">
    <property type="term" value="F:glutaminase activity"/>
    <property type="evidence" value="ECO:0007669"/>
    <property type="project" value="UniProtKB-EC"/>
</dbReference>
<keyword evidence="7" id="KW-0315">Glutamine amidotransferase</keyword>
<dbReference type="PANTHER" id="PTHR10099:SF1">
    <property type="entry name" value="PHOSPHORIBOSYLFORMYLGLYCINAMIDINE SYNTHASE"/>
    <property type="match status" value="1"/>
</dbReference>
<dbReference type="SMART" id="SM01211">
    <property type="entry name" value="GATase_5"/>
    <property type="match status" value="1"/>
</dbReference>
<dbReference type="PIRSF" id="PIRSF001586">
    <property type="entry name" value="FGAM_synth_I"/>
    <property type="match status" value="1"/>
</dbReference>
<keyword evidence="2" id="KW-0436">Ligase</keyword>
<reference evidence="8 9" key="1">
    <citation type="submission" date="2019-08" db="EMBL/GenBank/DDBJ databases">
        <authorList>
            <person name="Vazquez-Campos X."/>
        </authorList>
    </citation>
    <scope>NUCLEOTIDE SEQUENCE [LARGE SCALE GENOMIC DNA]</scope>
    <source>
        <strain evidence="8">LFW-283_2</strain>
    </source>
</reference>
<dbReference type="GO" id="GO:0006189">
    <property type="term" value="P:'de novo' IMP biosynthetic process"/>
    <property type="evidence" value="ECO:0007669"/>
    <property type="project" value="InterPro"/>
</dbReference>
<evidence type="ECO:0000256" key="1">
    <source>
        <dbReference type="ARBA" id="ARBA00022490"/>
    </source>
</evidence>
<dbReference type="NCBIfam" id="TIGR01737">
    <property type="entry name" value="FGAM_synth_I"/>
    <property type="match status" value="1"/>
</dbReference>
<organism evidence="8 9">
    <name type="scientific">Candidatus Bilamarchaeum dharawalense</name>
    <dbReference type="NCBI Taxonomy" id="2885759"/>
    <lineage>
        <taxon>Archaea</taxon>
        <taxon>Candidatus Micrarchaeota</taxon>
        <taxon>Candidatus Micrarchaeia</taxon>
        <taxon>Candidatus Anstonellales</taxon>
        <taxon>Candidatus Bilamarchaeaceae</taxon>
        <taxon>Candidatus Bilamarchaeum</taxon>
    </lineage>
</organism>
<dbReference type="InterPro" id="IPR029062">
    <property type="entry name" value="Class_I_gatase-like"/>
</dbReference>
<evidence type="ECO:0000313" key="9">
    <source>
        <dbReference type="Proteomes" id="UP000789941"/>
    </source>
</evidence>
<dbReference type="Pfam" id="PF13507">
    <property type="entry name" value="GATase_5"/>
    <property type="match status" value="1"/>
</dbReference>
<comment type="caution">
    <text evidence="8">The sequence shown here is derived from an EMBL/GenBank/DDBJ whole genome shotgun (WGS) entry which is preliminary data.</text>
</comment>
<evidence type="ECO:0000256" key="7">
    <source>
        <dbReference type="ARBA" id="ARBA00022962"/>
    </source>
</evidence>
<dbReference type="AlphaFoldDB" id="A0A5E4LS41"/>
<keyword evidence="3" id="KW-0547">Nucleotide-binding</keyword>
<dbReference type="PROSITE" id="PS51273">
    <property type="entry name" value="GATASE_TYPE_1"/>
    <property type="match status" value="1"/>
</dbReference>
<evidence type="ECO:0000256" key="6">
    <source>
        <dbReference type="ARBA" id="ARBA00022840"/>
    </source>
</evidence>
<dbReference type="Proteomes" id="UP000789941">
    <property type="component" value="Unassembled WGS sequence"/>
</dbReference>
<dbReference type="GO" id="GO:0005524">
    <property type="term" value="F:ATP binding"/>
    <property type="evidence" value="ECO:0007669"/>
    <property type="project" value="UniProtKB-KW"/>
</dbReference>
<dbReference type="GO" id="GO:0005737">
    <property type="term" value="C:cytoplasm"/>
    <property type="evidence" value="ECO:0007669"/>
    <property type="project" value="TreeGrafter"/>
</dbReference>
<keyword evidence="6" id="KW-0067">ATP-binding</keyword>
<evidence type="ECO:0000313" key="8">
    <source>
        <dbReference type="EMBL" id="VVC04391.1"/>
    </source>
</evidence>
<dbReference type="Gene3D" id="3.40.50.880">
    <property type="match status" value="1"/>
</dbReference>
<evidence type="ECO:0000256" key="2">
    <source>
        <dbReference type="ARBA" id="ARBA00022598"/>
    </source>
</evidence>
<keyword evidence="1" id="KW-0963">Cytoplasm</keyword>
<keyword evidence="4" id="KW-0658">Purine biosynthesis</keyword>
<dbReference type="PANTHER" id="PTHR10099">
    <property type="entry name" value="PHOSPHORIBOSYLFORMYLGLYCINAMIDINE SYNTHASE"/>
    <property type="match status" value="1"/>
</dbReference>
<dbReference type="SUPFAM" id="SSF52317">
    <property type="entry name" value="Class I glutamine amidotransferase-like"/>
    <property type="match status" value="1"/>
</dbReference>
<sequence length="254" mass="28289">MALKALVVTGYGINCENESKYAIEKSGGTAEIVHVNKVLENPKMLGNYNMFFIPGGFAFGDDLGSGKVFGNKMKFKIKDQLDEFVKAGNLVVGICNGFQALVKMGLLPVPDFQQRVSLVGNDSGHFEDRWVILKTNKDSPCIYTKGMEHLLVPVRHGEGKFIPKNESILKEMRENNLVVFQYVDENGNLAGYPYNPNGSVDNIAALCDKTGRIFGMMPHPEAFNIPENCPYWIRGGIKEALGLRIFKNTVEFMR</sequence>
<proteinExistence type="predicted"/>
<dbReference type="InterPro" id="IPR010075">
    <property type="entry name" value="PRibForGlyAmidine_synth_PurQ"/>
</dbReference>
<accession>A0A5E4LS41</accession>
<evidence type="ECO:0000256" key="5">
    <source>
        <dbReference type="ARBA" id="ARBA00022801"/>
    </source>
</evidence>
<dbReference type="EMBL" id="CABMJJ010000009">
    <property type="protein sequence ID" value="VVC04391.1"/>
    <property type="molecule type" value="Genomic_DNA"/>
</dbReference>
<evidence type="ECO:0000256" key="4">
    <source>
        <dbReference type="ARBA" id="ARBA00022755"/>
    </source>
</evidence>
<dbReference type="EC" id="3.5.1.2" evidence="8"/>
<evidence type="ECO:0000256" key="3">
    <source>
        <dbReference type="ARBA" id="ARBA00022741"/>
    </source>
</evidence>
<name>A0A5E4LS41_9ARCH</name>
<dbReference type="GO" id="GO:0004642">
    <property type="term" value="F:phosphoribosylformylglycinamidine synthase activity"/>
    <property type="evidence" value="ECO:0007669"/>
    <property type="project" value="InterPro"/>
</dbReference>
<keyword evidence="5 8" id="KW-0378">Hydrolase</keyword>
<gene>
    <name evidence="8" type="primary">purQ</name>
    <name evidence="8" type="ORF">LFW2832_00916</name>
</gene>